<gene>
    <name evidence="2" type="ORF">Ssi02_34250</name>
</gene>
<evidence type="ECO:0000313" key="3">
    <source>
        <dbReference type="Proteomes" id="UP000606172"/>
    </source>
</evidence>
<dbReference type="Proteomes" id="UP000606172">
    <property type="component" value="Unassembled WGS sequence"/>
</dbReference>
<feature type="transmembrane region" description="Helical" evidence="1">
    <location>
        <begin position="6"/>
        <end position="32"/>
    </location>
</feature>
<dbReference type="AlphaFoldDB" id="A0A919RIW7"/>
<name>A0A919RIW7_9ACTN</name>
<evidence type="ECO:0000313" key="2">
    <source>
        <dbReference type="EMBL" id="GII93194.1"/>
    </source>
</evidence>
<protein>
    <submittedName>
        <fullName evidence="2">Uncharacterized protein</fullName>
    </submittedName>
</protein>
<dbReference type="RefSeq" id="WP_204026452.1">
    <property type="nucleotide sequence ID" value="NZ_BOOW01000020.1"/>
</dbReference>
<reference evidence="2" key="1">
    <citation type="submission" date="2021-01" db="EMBL/GenBank/DDBJ databases">
        <title>Whole genome shotgun sequence of Sinosporangium siamense NBRC 109515.</title>
        <authorList>
            <person name="Komaki H."/>
            <person name="Tamura T."/>
        </authorList>
    </citation>
    <scope>NUCLEOTIDE SEQUENCE</scope>
    <source>
        <strain evidence="2">NBRC 109515</strain>
    </source>
</reference>
<sequence>MNPSSAITSAVSPGILGFLVIAAIGLALFLLLKSMNRHIAKIEVPFEADFKKADQKKRVDFKKPKENGTS</sequence>
<accession>A0A919RIW7</accession>
<comment type="caution">
    <text evidence="2">The sequence shown here is derived from an EMBL/GenBank/DDBJ whole genome shotgun (WGS) entry which is preliminary data.</text>
</comment>
<evidence type="ECO:0000256" key="1">
    <source>
        <dbReference type="SAM" id="Phobius"/>
    </source>
</evidence>
<organism evidence="2 3">
    <name type="scientific">Sinosporangium siamense</name>
    <dbReference type="NCBI Taxonomy" id="1367973"/>
    <lineage>
        <taxon>Bacteria</taxon>
        <taxon>Bacillati</taxon>
        <taxon>Actinomycetota</taxon>
        <taxon>Actinomycetes</taxon>
        <taxon>Streptosporangiales</taxon>
        <taxon>Streptosporangiaceae</taxon>
        <taxon>Sinosporangium</taxon>
    </lineage>
</organism>
<keyword evidence="3" id="KW-1185">Reference proteome</keyword>
<keyword evidence="1" id="KW-0812">Transmembrane</keyword>
<dbReference type="EMBL" id="BOOW01000020">
    <property type="protein sequence ID" value="GII93194.1"/>
    <property type="molecule type" value="Genomic_DNA"/>
</dbReference>
<proteinExistence type="predicted"/>
<keyword evidence="1" id="KW-0472">Membrane</keyword>
<keyword evidence="1" id="KW-1133">Transmembrane helix</keyword>